<comment type="caution">
    <text evidence="2">The sequence shown here is derived from an EMBL/GenBank/DDBJ whole genome shotgun (WGS) entry which is preliminary data.</text>
</comment>
<evidence type="ECO:0000313" key="2">
    <source>
        <dbReference type="EMBL" id="KAA5541549.1"/>
    </source>
</evidence>
<accession>A0A5M6D6T8</accession>
<feature type="compositionally biased region" description="Polar residues" evidence="1">
    <location>
        <begin position="93"/>
        <end position="112"/>
    </location>
</feature>
<keyword evidence="3" id="KW-1185">Reference proteome</keyword>
<proteinExistence type="predicted"/>
<sequence length="153" mass="16244">MQSNNRSRANSELTAASDDSVHSHVRKSTESEVRKKRSESQEVKVTNAGRYEKTSLRNENLEVQTSESEIYRSAQADSHGGNTRRLQEGASVPSVQNQANDGISPENAASNFNIPDLDELADRIAATGYGGFRDGFGDSGSGGSGSDGSSSSS</sequence>
<feature type="non-terminal residue" evidence="2">
    <location>
        <position position="153"/>
    </location>
</feature>
<feature type="compositionally biased region" description="Basic and acidic residues" evidence="1">
    <location>
        <begin position="19"/>
        <end position="42"/>
    </location>
</feature>
<feature type="compositionally biased region" description="Basic and acidic residues" evidence="1">
    <location>
        <begin position="50"/>
        <end position="60"/>
    </location>
</feature>
<feature type="region of interest" description="Disordered" evidence="1">
    <location>
        <begin position="1"/>
        <end position="112"/>
    </location>
</feature>
<feature type="compositionally biased region" description="Polar residues" evidence="1">
    <location>
        <begin position="1"/>
        <end position="14"/>
    </location>
</feature>
<gene>
    <name evidence="2" type="ORF">FYK55_18510</name>
</gene>
<dbReference type="AlphaFoldDB" id="A0A5M6D6T8"/>
<feature type="region of interest" description="Disordered" evidence="1">
    <location>
        <begin position="128"/>
        <end position="153"/>
    </location>
</feature>
<dbReference type="RefSeq" id="WP_150077938.1">
    <property type="nucleotide sequence ID" value="NZ_VWOX01000010.1"/>
</dbReference>
<reference evidence="2 3" key="1">
    <citation type="submission" date="2019-08" db="EMBL/GenBank/DDBJ databases">
        <authorList>
            <person name="Dhanesh K."/>
            <person name="Kumar G."/>
            <person name="Sasikala C."/>
            <person name="Venkata Ramana C."/>
        </authorList>
    </citation>
    <scope>NUCLEOTIDE SEQUENCE [LARGE SCALE GENOMIC DNA]</scope>
    <source>
        <strain evidence="2 3">JC645</strain>
    </source>
</reference>
<dbReference type="Proteomes" id="UP000324479">
    <property type="component" value="Unassembled WGS sequence"/>
</dbReference>
<evidence type="ECO:0000256" key="1">
    <source>
        <dbReference type="SAM" id="MobiDB-lite"/>
    </source>
</evidence>
<name>A0A5M6D6T8_9BACT</name>
<protein>
    <submittedName>
        <fullName evidence="2">Uncharacterized protein</fullName>
    </submittedName>
</protein>
<feature type="compositionally biased region" description="Gly residues" evidence="1">
    <location>
        <begin position="128"/>
        <end position="146"/>
    </location>
</feature>
<evidence type="ECO:0000313" key="3">
    <source>
        <dbReference type="Proteomes" id="UP000324479"/>
    </source>
</evidence>
<dbReference type="EMBL" id="VWOX01000010">
    <property type="protein sequence ID" value="KAA5541549.1"/>
    <property type="molecule type" value="Genomic_DNA"/>
</dbReference>
<organism evidence="2 3">
    <name type="scientific">Roseiconus nitratireducens</name>
    <dbReference type="NCBI Taxonomy" id="2605748"/>
    <lineage>
        <taxon>Bacteria</taxon>
        <taxon>Pseudomonadati</taxon>
        <taxon>Planctomycetota</taxon>
        <taxon>Planctomycetia</taxon>
        <taxon>Pirellulales</taxon>
        <taxon>Pirellulaceae</taxon>
        <taxon>Roseiconus</taxon>
    </lineage>
</organism>